<dbReference type="InterPro" id="IPR050492">
    <property type="entry name" value="Bact_metal-bind_prot9"/>
</dbReference>
<dbReference type="PRINTS" id="PR00690">
    <property type="entry name" value="ADHESNFAMILY"/>
</dbReference>
<gene>
    <name evidence="2" type="ORF">DN745_15495</name>
</gene>
<dbReference type="GO" id="GO:0007155">
    <property type="term" value="P:cell adhesion"/>
    <property type="evidence" value="ECO:0007669"/>
    <property type="project" value="InterPro"/>
</dbReference>
<protein>
    <submittedName>
        <fullName evidence="2">Zinc ABC transporter substrate-binding protein</fullName>
    </submittedName>
</protein>
<evidence type="ECO:0000256" key="1">
    <source>
        <dbReference type="RuleBase" id="RU003512"/>
    </source>
</evidence>
<dbReference type="EMBL" id="CP030032">
    <property type="protein sequence ID" value="AWV90651.1"/>
    <property type="molecule type" value="Genomic_DNA"/>
</dbReference>
<organism evidence="2 3">
    <name type="scientific">Bradymonas sediminis</name>
    <dbReference type="NCBI Taxonomy" id="1548548"/>
    <lineage>
        <taxon>Bacteria</taxon>
        <taxon>Deltaproteobacteria</taxon>
        <taxon>Bradymonadales</taxon>
        <taxon>Bradymonadaceae</taxon>
        <taxon>Bradymonas</taxon>
    </lineage>
</organism>
<dbReference type="PRINTS" id="PR00691">
    <property type="entry name" value="ADHESINB"/>
</dbReference>
<dbReference type="SUPFAM" id="SSF53807">
    <property type="entry name" value="Helical backbone' metal receptor"/>
    <property type="match status" value="1"/>
</dbReference>
<dbReference type="AlphaFoldDB" id="A0A2Z4FNP2"/>
<dbReference type="Proteomes" id="UP000249799">
    <property type="component" value="Chromosome"/>
</dbReference>
<dbReference type="InterPro" id="IPR006129">
    <property type="entry name" value="AdhesinB"/>
</dbReference>
<dbReference type="PANTHER" id="PTHR42953">
    <property type="entry name" value="HIGH-AFFINITY ZINC UPTAKE SYSTEM PROTEIN ZNUA-RELATED"/>
    <property type="match status" value="1"/>
</dbReference>
<reference evidence="2 3" key="1">
    <citation type="submission" date="2018-06" db="EMBL/GenBank/DDBJ databases">
        <title>Lujinxingia sediminis gen. nov. sp. nov., a new facultative anaerobic member of the class Deltaproteobacteria, and proposal of Lujinxingaceae fam. nov.</title>
        <authorList>
            <person name="Guo L.-Y."/>
            <person name="Li C.-M."/>
            <person name="Wang S."/>
            <person name="Du Z.-J."/>
        </authorList>
    </citation>
    <scope>NUCLEOTIDE SEQUENCE [LARGE SCALE GENOMIC DNA]</scope>
    <source>
        <strain evidence="2 3">FA350</strain>
    </source>
</reference>
<name>A0A2Z4FNP2_9DELT</name>
<dbReference type="InterPro" id="IPR006127">
    <property type="entry name" value="ZnuA-like"/>
</dbReference>
<evidence type="ECO:0000313" key="2">
    <source>
        <dbReference type="EMBL" id="AWV90651.1"/>
    </source>
</evidence>
<evidence type="ECO:0000313" key="3">
    <source>
        <dbReference type="Proteomes" id="UP000249799"/>
    </source>
</evidence>
<keyword evidence="1" id="KW-0813">Transport</keyword>
<proteinExistence type="inferred from homology"/>
<dbReference type="GO" id="GO:0030001">
    <property type="term" value="P:metal ion transport"/>
    <property type="evidence" value="ECO:0007669"/>
    <property type="project" value="InterPro"/>
</dbReference>
<accession>A0A2Z4FNP2</accession>
<dbReference type="InterPro" id="IPR006128">
    <property type="entry name" value="Lipoprotein_PsaA-like"/>
</dbReference>
<dbReference type="RefSeq" id="WP_111336221.1">
    <property type="nucleotide sequence ID" value="NZ_CP030032.1"/>
</dbReference>
<sequence length="305" mass="32746">MKHILIIAAVFALFFAPNRADAKVKIVSTLGDLAAVSSAVGGPDADVTLLANAHEDPHFVDAKPSFVKHLSAADLLVYNGMSLEVGWLPTLTKGSRNAKIQAGADGSFDASHYVQTKGAATGKISRAGGDVHPEGNPHYSVDPRQMARVAVALGKRLAKIDPDNAAAYQSRARAFAKEALSSAKKWEAKFAKLPQQCRDIVVYHEAWAYLTDWLKLDVAIAVEPKPGVPPNPRHVAKVFKTIQSQKINAIVHMKYYPNSATKTIAQKTGAKLIGIQGQTDEGASYFKRIDTMAGDLYSALQGGCK</sequence>
<dbReference type="PANTHER" id="PTHR42953:SF2">
    <property type="entry name" value="ADHESION PROTEIN"/>
    <property type="match status" value="1"/>
</dbReference>
<comment type="similarity">
    <text evidence="1">Belongs to the bacterial solute-binding protein 9 family.</text>
</comment>
<dbReference type="Gene3D" id="3.40.50.1980">
    <property type="entry name" value="Nitrogenase molybdenum iron protein domain"/>
    <property type="match status" value="2"/>
</dbReference>
<dbReference type="KEGG" id="bsed:DN745_15495"/>
<keyword evidence="3" id="KW-1185">Reference proteome</keyword>
<dbReference type="GO" id="GO:0046872">
    <property type="term" value="F:metal ion binding"/>
    <property type="evidence" value="ECO:0007669"/>
    <property type="project" value="InterPro"/>
</dbReference>
<dbReference type="Pfam" id="PF01297">
    <property type="entry name" value="ZnuA"/>
    <property type="match status" value="1"/>
</dbReference>
<dbReference type="OrthoDB" id="9810636at2"/>